<keyword evidence="2" id="KW-1185">Reference proteome</keyword>
<organism evidence="1 2">
    <name type="scientific">Treponema denticola (strain ATCC 35405 / DSM 14222 / CIP 103919 / JCM 8153 / KCTC 15104)</name>
    <dbReference type="NCBI Taxonomy" id="243275"/>
    <lineage>
        <taxon>Bacteria</taxon>
        <taxon>Pseudomonadati</taxon>
        <taxon>Spirochaetota</taxon>
        <taxon>Spirochaetia</taxon>
        <taxon>Spirochaetales</taxon>
        <taxon>Treponemataceae</taxon>
        <taxon>Treponema</taxon>
    </lineage>
</organism>
<dbReference type="EMBL" id="AE017226">
    <property type="protein sequence ID" value="AAS11794.1"/>
    <property type="molecule type" value="Genomic_DNA"/>
</dbReference>
<dbReference type="KEGG" id="tde:TDE_1276"/>
<dbReference type="AlphaFoldDB" id="Q73N79"/>
<dbReference type="Proteomes" id="UP000008212">
    <property type="component" value="Chromosome"/>
</dbReference>
<dbReference type="STRING" id="243275.TDE_1276"/>
<dbReference type="PaxDb" id="243275-TDE_1276"/>
<evidence type="ECO:0000313" key="2">
    <source>
        <dbReference type="Proteomes" id="UP000008212"/>
    </source>
</evidence>
<proteinExistence type="predicted"/>
<protein>
    <submittedName>
        <fullName evidence="1">Uncharacterized protein</fullName>
    </submittedName>
</protein>
<sequence>MTNNKNKVIIKAIKFKNKDFINLDLFIYRR</sequence>
<dbReference type="HOGENOM" id="CLU_3405974_0_0_12"/>
<reference evidence="1 2" key="1">
    <citation type="journal article" date="2004" name="Proc. Natl. Acad. Sci. U.S.A.">
        <title>Comparison of the genome of the oral pathogen Treponema denticola with other spirochete genomes.</title>
        <authorList>
            <person name="Seshadri R."/>
            <person name="Myers G.S."/>
            <person name="Tettelin H."/>
            <person name="Eisen J.A."/>
            <person name="Heidelberg J.F."/>
            <person name="Dodson R.J."/>
            <person name="Davidsen T.M."/>
            <person name="DeBoy R.T."/>
            <person name="Fouts D.E."/>
            <person name="Haft D.H."/>
            <person name="Selengut J."/>
            <person name="Ren Q."/>
            <person name="Brinkac L.M."/>
            <person name="Madupu R."/>
            <person name="Kolonay J."/>
            <person name="Durkin S.A."/>
            <person name="Daugherty S.C."/>
            <person name="Shetty J."/>
            <person name="Shvartsbeyn A."/>
            <person name="Gebregeorgis E."/>
            <person name="Geer K."/>
            <person name="Tsegaye G."/>
            <person name="Malek J."/>
            <person name="Ayodeji B."/>
            <person name="Shatsman S."/>
            <person name="McLeod M.P."/>
            <person name="Smajs D."/>
            <person name="Howell J.K."/>
            <person name="Pal S."/>
            <person name="Amin A."/>
            <person name="Vashisth P."/>
            <person name="McNeill T.Z."/>
            <person name="Xiang Q."/>
            <person name="Sodergren E."/>
            <person name="Baca E."/>
            <person name="Weinstock G.M."/>
            <person name="Norris S.J."/>
            <person name="Fraser C.M."/>
            <person name="Paulsen I.T."/>
        </authorList>
    </citation>
    <scope>NUCLEOTIDE SEQUENCE [LARGE SCALE GENOMIC DNA]</scope>
    <source>
        <strain evidence="2">ATCC 35405 / DSM 14222 / CIP 103919 / JCM 8153 / KCTC 15104</strain>
    </source>
</reference>
<evidence type="ECO:0000313" key="1">
    <source>
        <dbReference type="EMBL" id="AAS11794.1"/>
    </source>
</evidence>
<name>Q73N79_TREDE</name>
<accession>Q73N79</accession>
<gene>
    <name evidence="1" type="ordered locus">TDE_1276</name>
</gene>